<gene>
    <name evidence="4" type="primary">thiD</name>
    <name evidence="4" type="ORF">CEE36_06930</name>
</gene>
<reference evidence="4 5" key="1">
    <citation type="submission" date="2017-06" db="EMBL/GenBank/DDBJ databases">
        <title>Novel microbial phyla capable of carbon fixation and sulfur reduction in deep-sea sediments.</title>
        <authorList>
            <person name="Huang J."/>
            <person name="Baker B."/>
            <person name="Wang Y."/>
        </authorList>
    </citation>
    <scope>NUCLEOTIDE SEQUENCE [LARGE SCALE GENOMIC DNA]</scope>
    <source>
        <strain evidence="4">B3_TA06</strain>
    </source>
</reference>
<dbReference type="PANTHER" id="PTHR20858:SF17">
    <property type="entry name" value="HYDROXYMETHYLPYRIMIDINE_PHOSPHOMETHYLPYRIMIDINE KINASE THI20-RELATED"/>
    <property type="match status" value="1"/>
</dbReference>
<evidence type="ECO:0000256" key="1">
    <source>
        <dbReference type="ARBA" id="ARBA00004948"/>
    </source>
</evidence>
<dbReference type="Pfam" id="PF08543">
    <property type="entry name" value="Phos_pyr_kin"/>
    <property type="match status" value="1"/>
</dbReference>
<dbReference type="CDD" id="cd01169">
    <property type="entry name" value="HMPP_kinase"/>
    <property type="match status" value="1"/>
</dbReference>
<proteinExistence type="predicted"/>
<dbReference type="GO" id="GO:0008972">
    <property type="term" value="F:phosphomethylpyrimidine kinase activity"/>
    <property type="evidence" value="ECO:0007669"/>
    <property type="project" value="InterPro"/>
</dbReference>
<keyword evidence="4" id="KW-0418">Kinase</keyword>
<keyword evidence="4" id="KW-0808">Transferase</keyword>
<dbReference type="InterPro" id="IPR029056">
    <property type="entry name" value="Ribokinase-like"/>
</dbReference>
<name>A0A532V613_UNCT6</name>
<dbReference type="SUPFAM" id="SSF53613">
    <property type="entry name" value="Ribokinase-like"/>
    <property type="match status" value="1"/>
</dbReference>
<evidence type="ECO:0000313" key="5">
    <source>
        <dbReference type="Proteomes" id="UP000317778"/>
    </source>
</evidence>
<evidence type="ECO:0000259" key="3">
    <source>
        <dbReference type="Pfam" id="PF08543"/>
    </source>
</evidence>
<accession>A0A532V613</accession>
<dbReference type="NCBIfam" id="TIGR00097">
    <property type="entry name" value="HMP-P_kinase"/>
    <property type="match status" value="1"/>
</dbReference>
<comment type="pathway">
    <text evidence="1">Cofactor biosynthesis; thiamine diphosphate biosynthesis.</text>
</comment>
<evidence type="ECO:0000313" key="4">
    <source>
        <dbReference type="EMBL" id="TKJ42629.1"/>
    </source>
</evidence>
<dbReference type="GO" id="GO:0009228">
    <property type="term" value="P:thiamine biosynthetic process"/>
    <property type="evidence" value="ECO:0007669"/>
    <property type="project" value="InterPro"/>
</dbReference>
<organism evidence="4 5">
    <name type="scientific">candidate division TA06 bacterium B3_TA06</name>
    <dbReference type="NCBI Taxonomy" id="2012487"/>
    <lineage>
        <taxon>Bacteria</taxon>
        <taxon>Bacteria division TA06</taxon>
    </lineage>
</organism>
<evidence type="ECO:0000256" key="2">
    <source>
        <dbReference type="ARBA" id="ARBA00012135"/>
    </source>
</evidence>
<dbReference type="EC" id="2.7.1.49" evidence="2"/>
<dbReference type="InterPro" id="IPR013749">
    <property type="entry name" value="PM/HMP-P_kinase-1"/>
</dbReference>
<dbReference type="PANTHER" id="PTHR20858">
    <property type="entry name" value="PHOSPHOMETHYLPYRIMIDINE KINASE"/>
    <property type="match status" value="1"/>
</dbReference>
<dbReference type="GO" id="GO:0005829">
    <property type="term" value="C:cytosol"/>
    <property type="evidence" value="ECO:0007669"/>
    <property type="project" value="TreeGrafter"/>
</dbReference>
<comment type="caution">
    <text evidence="4">The sequence shown here is derived from an EMBL/GenBank/DDBJ whole genome shotgun (WGS) entry which is preliminary data.</text>
</comment>
<dbReference type="AlphaFoldDB" id="A0A532V613"/>
<dbReference type="InterPro" id="IPR004399">
    <property type="entry name" value="HMP/HMP-P_kinase_dom"/>
</dbReference>
<sequence length="260" mass="27831">MNAKVPLALTIAGFDPSGGAGIQEDLKVFHELGVHGLSVVSAITVQSSFGMRRAVVVKPELVSEQINCLLEDRQPAAAKTGLLTTNVLPAIIEFLKKISFPVVVDPIFESGSGLLLASSQMIELYRKEVIPRAALIIPNVPEVERLLDITIVDNSSLEGVARSLLNIGAKAVLIKGGHLKEDQVVDLFLTRTDARRFVKPRRGFRDVHGTGCALSAAITAYLARGSSMADAVASAEAYIDRKLADLLYAGEGTPIINHLK</sequence>
<dbReference type="Proteomes" id="UP000317778">
    <property type="component" value="Unassembled WGS sequence"/>
</dbReference>
<dbReference type="Gene3D" id="3.40.1190.20">
    <property type="match status" value="1"/>
</dbReference>
<feature type="domain" description="Pyridoxamine kinase/Phosphomethylpyrimidine kinase" evidence="3">
    <location>
        <begin position="15"/>
        <end position="253"/>
    </location>
</feature>
<protein>
    <recommendedName>
        <fullName evidence="2">hydroxymethylpyrimidine kinase</fullName>
        <ecNumber evidence="2">2.7.1.49</ecNumber>
    </recommendedName>
</protein>
<dbReference type="EMBL" id="NJBO01000010">
    <property type="protein sequence ID" value="TKJ42629.1"/>
    <property type="molecule type" value="Genomic_DNA"/>
</dbReference>
<dbReference type="GO" id="GO:0008902">
    <property type="term" value="F:hydroxymethylpyrimidine kinase activity"/>
    <property type="evidence" value="ECO:0007669"/>
    <property type="project" value="UniProtKB-EC"/>
</dbReference>